<name>A0A7R6PWI3_9BACT</name>
<reference evidence="2 3" key="1">
    <citation type="journal article" date="2012" name="Extremophiles">
        <title>Thermotomaculum hydrothermale gen. nov., sp. nov., a novel heterotrophic thermophile within the phylum Acidobacteria from a deep-sea hydrothermal vent chimney in the Southern Okinawa Trough.</title>
        <authorList>
            <person name="Izumi H."/>
            <person name="Nunoura T."/>
            <person name="Miyazaki M."/>
            <person name="Mino S."/>
            <person name="Toki T."/>
            <person name="Takai K."/>
            <person name="Sako Y."/>
            <person name="Sawabe T."/>
            <person name="Nakagawa S."/>
        </authorList>
    </citation>
    <scope>NUCLEOTIDE SEQUENCE [LARGE SCALE GENOMIC DNA]</scope>
    <source>
        <strain evidence="2 3">AC55</strain>
    </source>
</reference>
<protein>
    <submittedName>
        <fullName evidence="2">Uncharacterized protein</fullName>
    </submittedName>
</protein>
<feature type="region of interest" description="Disordered" evidence="1">
    <location>
        <begin position="240"/>
        <end position="275"/>
    </location>
</feature>
<feature type="compositionally biased region" description="Basic and acidic residues" evidence="1">
    <location>
        <begin position="250"/>
        <end position="261"/>
    </location>
</feature>
<sequence length="482" mass="56818">MIPGSALIVDDRLEQIKDCLKNSKTLLKSEKEDINKKLENKELNKLLELILYLNRKGIPVTMFSSNDINNFENLIKNTRNIRLVFLDLDIDGDGKVTDTDEEVIKRFIEILIKNQGYFFLFILSNHKEKWENDIKSDLIQKYEFLNHMSGELDKQEDVFSVISNKIRELNSLNIIYSFEKELNKARDIVAKKFVEFNKETWEYLISKQKKEVGDLWEFEMITLLLNLIKQSMEKSKVFLRHSNNDNQENNNRDNNKEDYDNNKNNNDNQENNGDESYDIEMISKIYRSFNYVENVPSTVIFTGNLYKTNKNDVEKEYALILTPECDIAQSKNIDRYVVVYGFNVNDNFNNSYNRTDDNVPIFVKRAGRDRNNSEKWKSFNSLNKIKNPNQYIYLLPFAIEEGKNSNGQKKIYKHIGLDFRIIESISANKMYSWKLKLRVNDPLMVDIQNKFSNLFNRKGIPSLLPEKMKLIYEKTDEDKTSS</sequence>
<dbReference type="AlphaFoldDB" id="A0A7R6PWI3"/>
<keyword evidence="3" id="KW-1185">Reference proteome</keyword>
<dbReference type="KEGG" id="thyd:TTHT_0289"/>
<accession>A0A7R6PWI3</accession>
<dbReference type="RefSeq" id="WP_201328244.1">
    <property type="nucleotide sequence ID" value="NZ_AP017470.1"/>
</dbReference>
<feature type="compositionally biased region" description="Low complexity" evidence="1">
    <location>
        <begin position="262"/>
        <end position="271"/>
    </location>
</feature>
<gene>
    <name evidence="2" type="ORF">TTHT_0289</name>
</gene>
<dbReference type="EMBL" id="AP017470">
    <property type="protein sequence ID" value="BBB31910.1"/>
    <property type="molecule type" value="Genomic_DNA"/>
</dbReference>
<proteinExistence type="predicted"/>
<evidence type="ECO:0000256" key="1">
    <source>
        <dbReference type="SAM" id="MobiDB-lite"/>
    </source>
</evidence>
<evidence type="ECO:0000313" key="3">
    <source>
        <dbReference type="Proteomes" id="UP000595564"/>
    </source>
</evidence>
<evidence type="ECO:0000313" key="2">
    <source>
        <dbReference type="EMBL" id="BBB31910.1"/>
    </source>
</evidence>
<dbReference type="Proteomes" id="UP000595564">
    <property type="component" value="Chromosome"/>
</dbReference>
<organism evidence="2 3">
    <name type="scientific">Thermotomaculum hydrothermale</name>
    <dbReference type="NCBI Taxonomy" id="981385"/>
    <lineage>
        <taxon>Bacteria</taxon>
        <taxon>Pseudomonadati</taxon>
        <taxon>Acidobacteriota</taxon>
        <taxon>Holophagae</taxon>
        <taxon>Thermotomaculales</taxon>
        <taxon>Thermotomaculaceae</taxon>
        <taxon>Thermotomaculum</taxon>
    </lineage>
</organism>